<dbReference type="Pfam" id="PF11924">
    <property type="entry name" value="IAT_beta"/>
    <property type="match status" value="1"/>
</dbReference>
<evidence type="ECO:0000256" key="2">
    <source>
        <dbReference type="SAM" id="MobiDB-lite"/>
    </source>
</evidence>
<feature type="domain" description="Inverse autotransporter beta-domain" evidence="3">
    <location>
        <begin position="171"/>
        <end position="428"/>
    </location>
</feature>
<evidence type="ECO:0000259" key="3">
    <source>
        <dbReference type="Pfam" id="PF11924"/>
    </source>
</evidence>
<dbReference type="SUPFAM" id="SSF49373">
    <property type="entry name" value="Invasin/intimin cell-adhesion fragments"/>
    <property type="match status" value="1"/>
</dbReference>
<reference evidence="4 5" key="1">
    <citation type="submission" date="2016-12" db="EMBL/GenBank/DDBJ databases">
        <authorList>
            <person name="Song W.-J."/>
            <person name="Kurnit D.M."/>
        </authorList>
    </citation>
    <scope>NUCLEOTIDE SEQUENCE [LARGE SCALE GENOMIC DNA]</scope>
    <source>
        <strain evidence="4 5">DSM 11393</strain>
    </source>
</reference>
<accession>A0A1M7TNR9</accession>
<evidence type="ECO:0000313" key="4">
    <source>
        <dbReference type="EMBL" id="SHN72308.1"/>
    </source>
</evidence>
<proteinExistence type="inferred from homology"/>
<dbReference type="InterPro" id="IPR008964">
    <property type="entry name" value="Invasin/intimin_cell_adhesion"/>
</dbReference>
<dbReference type="RefSeq" id="WP_143145571.1">
    <property type="nucleotide sequence ID" value="NZ_FRDI01000017.1"/>
</dbReference>
<feature type="compositionally biased region" description="Polar residues" evidence="2">
    <location>
        <begin position="16"/>
        <end position="27"/>
    </location>
</feature>
<dbReference type="GO" id="GO:0009279">
    <property type="term" value="C:cell outer membrane"/>
    <property type="evidence" value="ECO:0007669"/>
    <property type="project" value="TreeGrafter"/>
</dbReference>
<comment type="similarity">
    <text evidence="1">Belongs to the intimin/invasin family.</text>
</comment>
<dbReference type="Gene3D" id="2.60.40.10">
    <property type="entry name" value="Immunoglobulins"/>
    <property type="match status" value="1"/>
</dbReference>
<dbReference type="Proteomes" id="UP000186469">
    <property type="component" value="Unassembled WGS sequence"/>
</dbReference>
<dbReference type="Gene3D" id="2.40.160.160">
    <property type="entry name" value="Inverse autotransporter, beta-domain"/>
    <property type="match status" value="1"/>
</dbReference>
<evidence type="ECO:0000313" key="5">
    <source>
        <dbReference type="Proteomes" id="UP000186469"/>
    </source>
</evidence>
<dbReference type="STRING" id="1121455.SAMN02745728_02298"/>
<dbReference type="InterPro" id="IPR051715">
    <property type="entry name" value="Intimin-Invasin_domain"/>
</dbReference>
<protein>
    <recommendedName>
        <fullName evidence="3">Inverse autotransporter beta-domain domain-containing protein</fullName>
    </recommendedName>
</protein>
<dbReference type="InterPro" id="IPR024519">
    <property type="entry name" value="IAT_beta"/>
</dbReference>
<feature type="non-terminal residue" evidence="4">
    <location>
        <position position="1"/>
    </location>
</feature>
<sequence length="941" mass="100422">NEKASVASKGEKTKTLVASDNAVTPSDSPKKVSAVLFNAATNAMGLPGLDARNDAYDPNADQGLGFHADGTVRKAGGENSYDYSGKRAAAYMNNGVNTGSYNGVGTNLELDPIAKFNNHYFNSAKGGRSLNAQNGGTARELDPAQVMIDRSLNYGVGMVNSAAEGVFLGVMEGPYGGAKARFNFMADWDGKINGEGDLLLPWYDSKHTTVYSQLGTRSMNAEDSKDRWIGNFGVGQRWYPLAQKEGIGEDAGNLMLGYNTFYDHDFTRSHQRGGLGVEAQYDWIHLASNYYAPLSNWKDSKDFDGDFVQERPAEGWDLRTKGYVPFYRNVALTGSYTQWKGDHVGMFGASKLESDPNVWSYGVEYTPVPLVSGFVNQRSTERGSSDTEVGMRFTYNFNMPWEDQISHSKVAEMRTVGGSRHEFVDRENKMVLEYKAKDNYHVEYLGKVGINQFKFGIRNGFDKYVAGQQVRVSVASGASITTIASVEPSSFFAKTFDYLDKFFSVSAAYAAENSVICESNAQGEFIIQLANVTETPVMLTIQAGNSSQSVTLNDVTVTSGTLTSASASLANSQTTTMTFTGPANTNVTWSVVSGPGTLSAQTHTNGSGVATATLTATGIGPASIQVSATANGKTATATVQVQADGLAITANPTSMQVGETKSITFTLTDSNGLSVNSQPITSFVATGTGEVEPYTAPTASNGSGAFTLSLKGQTQGAVKLTVTLADGRSAFVDVTVIAESPVTTLTLAQGTYYHTASATVTSDEAGTGFYILQESTQTPPSVSDVFASATNVSLINGSSTINFNNLKYSTAYTLYFVATDGTTPQTVVSSTSLTTANLPTGYVDFNDLIWRPIDSNTLTWNDANTACTTQTINGQTGWRLPSKQELLDLFNSGRMIGQGWALGSAWSSDAGGPGKHWSFSLSGGFGSAYSDTAYRVVSCVR</sequence>
<organism evidence="4 5">
    <name type="scientific">Desulfovibrio litoralis DSM 11393</name>
    <dbReference type="NCBI Taxonomy" id="1121455"/>
    <lineage>
        <taxon>Bacteria</taxon>
        <taxon>Pseudomonadati</taxon>
        <taxon>Thermodesulfobacteriota</taxon>
        <taxon>Desulfovibrionia</taxon>
        <taxon>Desulfovibrionales</taxon>
        <taxon>Desulfovibrionaceae</taxon>
        <taxon>Desulfovibrio</taxon>
    </lineage>
</organism>
<evidence type="ECO:0000256" key="1">
    <source>
        <dbReference type="ARBA" id="ARBA00010116"/>
    </source>
</evidence>
<dbReference type="AlphaFoldDB" id="A0A1M7TNR9"/>
<feature type="region of interest" description="Disordered" evidence="2">
    <location>
        <begin position="1"/>
        <end position="28"/>
    </location>
</feature>
<dbReference type="EMBL" id="FRDI01000017">
    <property type="protein sequence ID" value="SHN72308.1"/>
    <property type="molecule type" value="Genomic_DNA"/>
</dbReference>
<dbReference type="InterPro" id="IPR038177">
    <property type="entry name" value="IAT_beta_sf"/>
</dbReference>
<feature type="compositionally biased region" description="Basic and acidic residues" evidence="2">
    <location>
        <begin position="1"/>
        <end position="14"/>
    </location>
</feature>
<keyword evidence="5" id="KW-1185">Reference proteome</keyword>
<gene>
    <name evidence="4" type="ORF">SAMN02745728_02298</name>
</gene>
<dbReference type="PANTHER" id="PTHR39576:SF2">
    <property type="entry name" value="ATTACHING AND EFFACING PROTEIN HOMOLOG-RELATED"/>
    <property type="match status" value="1"/>
</dbReference>
<name>A0A1M7TNR9_9BACT</name>
<dbReference type="OrthoDB" id="5438811at2"/>
<dbReference type="PANTHER" id="PTHR39576">
    <property type="entry name" value="ATTACHING AND EFFACING PROTEIN HOMOLOG-RELATED-RELATED"/>
    <property type="match status" value="1"/>
</dbReference>
<dbReference type="InterPro" id="IPR013783">
    <property type="entry name" value="Ig-like_fold"/>
</dbReference>